<proteinExistence type="predicted"/>
<gene>
    <name evidence="2" type="ORF">FX155_08405</name>
</gene>
<name>A0A6N7VZN4_ACIFE</name>
<dbReference type="RefSeq" id="WP_154488419.1">
    <property type="nucleotide sequence ID" value="NZ_VULN01000011.1"/>
</dbReference>
<dbReference type="AlphaFoldDB" id="A0A6N7VZN4"/>
<dbReference type="InterPro" id="IPR013486">
    <property type="entry name" value="SpoIID/LytB"/>
</dbReference>
<dbReference type="GO" id="GO:0030288">
    <property type="term" value="C:outer membrane-bounded periplasmic space"/>
    <property type="evidence" value="ECO:0007669"/>
    <property type="project" value="TreeGrafter"/>
</dbReference>
<comment type="caution">
    <text evidence="2">The sequence shown here is derived from an EMBL/GenBank/DDBJ whole genome shotgun (WGS) entry which is preliminary data.</text>
</comment>
<dbReference type="NCBIfam" id="TIGR02669">
    <property type="entry name" value="SpoIID_LytB"/>
    <property type="match status" value="1"/>
</dbReference>
<dbReference type="PANTHER" id="PTHR30032">
    <property type="entry name" value="N-ACETYLMURAMOYL-L-ALANINE AMIDASE-RELATED"/>
    <property type="match status" value="1"/>
</dbReference>
<evidence type="ECO:0000313" key="2">
    <source>
        <dbReference type="EMBL" id="MSS82611.1"/>
    </source>
</evidence>
<dbReference type="Proteomes" id="UP000441455">
    <property type="component" value="Unassembled WGS sequence"/>
</dbReference>
<organism evidence="2 3">
    <name type="scientific">Acidaminococcus fermentans</name>
    <dbReference type="NCBI Taxonomy" id="905"/>
    <lineage>
        <taxon>Bacteria</taxon>
        <taxon>Bacillati</taxon>
        <taxon>Bacillota</taxon>
        <taxon>Negativicutes</taxon>
        <taxon>Acidaminococcales</taxon>
        <taxon>Acidaminococcaceae</taxon>
        <taxon>Acidaminococcus</taxon>
    </lineage>
</organism>
<feature type="domain" description="Sporulation stage II protein D amidase enhancer LytB N-terminal" evidence="1">
    <location>
        <begin position="118"/>
        <end position="207"/>
    </location>
</feature>
<accession>A0A6N7VZN4</accession>
<sequence length="437" mass="47177">MKGKRTLFLTAFFLLLIHAVVLAAGGGPRLRVGLAVNQFSAQVSSAGKIKVVDAGGRTTVLNPGNHFISVKNGSLYADQKKLSGSQVSLVAADAKNPLLVNRKKYRGALTVLLNSGKKNLNVVNTLPLEQYLYGVVAKEVLPLWPDEAIKAQAVAARSFALYSMDNGKYPNFDIRANELGQVYGGLSAEHANTSKLVDATSGMAALYDGAPIQAVFHSSGGGYTEAASAVWGKDIPYLQAVPDYDQDSPKYAWTRTFTKAQLTRLLSQGGYELGDLQGIRLSARTPAPMRWTPDRGVSGRVKRLTFVGSKKNVTLTGTQVRSLLDLNSTLFDVQIGLERPKELDVTITNGYGYPIGKKTIPIGDGKKDVPDGASVGDMRLFSNVEGEKVSFIGNGFGHGVGLSQWGARGMALQKEKKNNYKTILSHYYRGITIKQVY</sequence>
<dbReference type="EMBL" id="VULN01000011">
    <property type="protein sequence ID" value="MSS82611.1"/>
    <property type="molecule type" value="Genomic_DNA"/>
</dbReference>
<reference evidence="2 3" key="1">
    <citation type="submission" date="2019-08" db="EMBL/GenBank/DDBJ databases">
        <title>In-depth cultivation of the pig gut microbiome towards novel bacterial diversity and tailored functional studies.</title>
        <authorList>
            <person name="Wylensek D."/>
            <person name="Hitch T.C.A."/>
            <person name="Clavel T."/>
        </authorList>
    </citation>
    <scope>NUCLEOTIDE SEQUENCE [LARGE SCALE GENOMIC DNA]</scope>
    <source>
        <strain evidence="2 3">WCA-389-WT-5B</strain>
    </source>
</reference>
<dbReference type="InterPro" id="IPR051922">
    <property type="entry name" value="Bact_Sporulation_Assoc"/>
</dbReference>
<protein>
    <submittedName>
        <fullName evidence="2">SpoIID/LytB domain-containing protein</fullName>
    </submittedName>
</protein>
<dbReference type="GO" id="GO:0030435">
    <property type="term" value="P:sporulation resulting in formation of a cellular spore"/>
    <property type="evidence" value="ECO:0007669"/>
    <property type="project" value="InterPro"/>
</dbReference>
<dbReference type="OrthoDB" id="9794671at2"/>
<evidence type="ECO:0000259" key="1">
    <source>
        <dbReference type="Pfam" id="PF08486"/>
    </source>
</evidence>
<dbReference type="InterPro" id="IPR013693">
    <property type="entry name" value="SpoIID/LytB_N"/>
</dbReference>
<dbReference type="Pfam" id="PF08486">
    <property type="entry name" value="SpoIID"/>
    <property type="match status" value="1"/>
</dbReference>
<dbReference type="PANTHER" id="PTHR30032:SF4">
    <property type="entry name" value="AMIDASE ENHANCER"/>
    <property type="match status" value="1"/>
</dbReference>
<evidence type="ECO:0000313" key="3">
    <source>
        <dbReference type="Proteomes" id="UP000441455"/>
    </source>
</evidence>